<dbReference type="AlphaFoldDB" id="A0AAD5R7I4"/>
<name>A0AAD5R7I4_PARTN</name>
<keyword evidence="2" id="KW-1185">Reference proteome</keyword>
<dbReference type="Proteomes" id="UP001196413">
    <property type="component" value="Unassembled WGS sequence"/>
</dbReference>
<dbReference type="EMBL" id="JAHQIW010006907">
    <property type="protein sequence ID" value="KAJ1371082.1"/>
    <property type="molecule type" value="Genomic_DNA"/>
</dbReference>
<organism evidence="1 2">
    <name type="scientific">Parelaphostrongylus tenuis</name>
    <name type="common">Meningeal worm</name>
    <dbReference type="NCBI Taxonomy" id="148309"/>
    <lineage>
        <taxon>Eukaryota</taxon>
        <taxon>Metazoa</taxon>
        <taxon>Ecdysozoa</taxon>
        <taxon>Nematoda</taxon>
        <taxon>Chromadorea</taxon>
        <taxon>Rhabditida</taxon>
        <taxon>Rhabditina</taxon>
        <taxon>Rhabditomorpha</taxon>
        <taxon>Strongyloidea</taxon>
        <taxon>Metastrongylidae</taxon>
        <taxon>Parelaphostrongylus</taxon>
    </lineage>
</organism>
<accession>A0AAD5R7I4</accession>
<gene>
    <name evidence="1" type="ORF">KIN20_032956</name>
</gene>
<proteinExistence type="predicted"/>
<comment type="caution">
    <text evidence="1">The sequence shown here is derived from an EMBL/GenBank/DDBJ whole genome shotgun (WGS) entry which is preliminary data.</text>
</comment>
<sequence>MDVIMSQWTKAQWRRIFEGVQQYMSESRFSKDFSKVSVRVQKTSGRWRALEYFSGKLMKNGEYDES</sequence>
<protein>
    <submittedName>
        <fullName evidence="1">Uncharacterized protein</fullName>
    </submittedName>
</protein>
<evidence type="ECO:0000313" key="1">
    <source>
        <dbReference type="EMBL" id="KAJ1371082.1"/>
    </source>
</evidence>
<reference evidence="1" key="1">
    <citation type="submission" date="2021-06" db="EMBL/GenBank/DDBJ databases">
        <title>Parelaphostrongylus tenuis whole genome reference sequence.</title>
        <authorList>
            <person name="Garwood T.J."/>
            <person name="Larsen P.A."/>
            <person name="Fountain-Jones N.M."/>
            <person name="Garbe J.R."/>
            <person name="Macchietto M.G."/>
            <person name="Kania S.A."/>
            <person name="Gerhold R.W."/>
            <person name="Richards J.E."/>
            <person name="Wolf T.M."/>
        </authorList>
    </citation>
    <scope>NUCLEOTIDE SEQUENCE</scope>
    <source>
        <strain evidence="1">MNPRO001-30</strain>
        <tissue evidence="1">Meninges</tissue>
    </source>
</reference>
<evidence type="ECO:0000313" key="2">
    <source>
        <dbReference type="Proteomes" id="UP001196413"/>
    </source>
</evidence>